<keyword evidence="11" id="KW-0472">Membrane</keyword>
<reference evidence="15" key="2">
    <citation type="submission" date="2025-09" db="UniProtKB">
        <authorList>
            <consortium name="Ensembl"/>
        </authorList>
    </citation>
    <scope>IDENTIFICATION</scope>
</reference>
<dbReference type="InterPro" id="IPR001841">
    <property type="entry name" value="Znf_RING"/>
</dbReference>
<feature type="region of interest" description="Disordered" evidence="13">
    <location>
        <begin position="1"/>
        <end position="29"/>
    </location>
</feature>
<evidence type="ECO:0000256" key="1">
    <source>
        <dbReference type="ARBA" id="ARBA00000900"/>
    </source>
</evidence>
<evidence type="ECO:0000256" key="3">
    <source>
        <dbReference type="ARBA" id="ARBA00012483"/>
    </source>
</evidence>
<evidence type="ECO:0000256" key="10">
    <source>
        <dbReference type="ARBA" id="ARBA00022989"/>
    </source>
</evidence>
<dbReference type="InterPro" id="IPR013083">
    <property type="entry name" value="Znf_RING/FYVE/PHD"/>
</dbReference>
<dbReference type="PROSITE" id="PS50089">
    <property type="entry name" value="ZF_RING_2"/>
    <property type="match status" value="1"/>
</dbReference>
<keyword evidence="6" id="KW-0479">Metal-binding</keyword>
<protein>
    <recommendedName>
        <fullName evidence="3">RING-type E3 ubiquitin transferase</fullName>
        <ecNumber evidence="3">2.3.2.27</ecNumber>
    </recommendedName>
</protein>
<keyword evidence="10" id="KW-1133">Transmembrane helix</keyword>
<reference evidence="15" key="1">
    <citation type="submission" date="2025-08" db="UniProtKB">
        <authorList>
            <consortium name="Ensembl"/>
        </authorList>
    </citation>
    <scope>IDENTIFICATION</scope>
</reference>
<keyword evidence="7 12" id="KW-0863">Zinc-finger</keyword>
<name>A0A8C9L763_PAVCR</name>
<evidence type="ECO:0000256" key="13">
    <source>
        <dbReference type="SAM" id="MobiDB-lite"/>
    </source>
</evidence>
<evidence type="ECO:0000256" key="5">
    <source>
        <dbReference type="ARBA" id="ARBA00022692"/>
    </source>
</evidence>
<dbReference type="PANTHER" id="PTHR45977">
    <property type="entry name" value="TARGET OF ERK KINASE MPK-1"/>
    <property type="match status" value="1"/>
</dbReference>
<comment type="subcellular location">
    <subcellularLocation>
        <location evidence="2">Membrane</location>
        <topology evidence="2">Multi-pass membrane protein</topology>
    </subcellularLocation>
</comment>
<accession>A0A8C9L763</accession>
<dbReference type="GO" id="GO:0016020">
    <property type="term" value="C:membrane"/>
    <property type="evidence" value="ECO:0007669"/>
    <property type="project" value="UniProtKB-SubCell"/>
</dbReference>
<proteinExistence type="predicted"/>
<dbReference type="GO" id="GO:0006511">
    <property type="term" value="P:ubiquitin-dependent protein catabolic process"/>
    <property type="evidence" value="ECO:0007669"/>
    <property type="project" value="TreeGrafter"/>
</dbReference>
<feature type="domain" description="RING-type" evidence="14">
    <location>
        <begin position="36"/>
        <end position="80"/>
    </location>
</feature>
<dbReference type="Proteomes" id="UP000694428">
    <property type="component" value="Unplaced"/>
</dbReference>
<dbReference type="SUPFAM" id="SSF57850">
    <property type="entry name" value="RING/U-box"/>
    <property type="match status" value="1"/>
</dbReference>
<organism evidence="15 16">
    <name type="scientific">Pavo cristatus</name>
    <name type="common">Indian peafowl</name>
    <name type="synonym">Blue peafowl</name>
    <dbReference type="NCBI Taxonomy" id="9049"/>
    <lineage>
        <taxon>Eukaryota</taxon>
        <taxon>Metazoa</taxon>
        <taxon>Chordata</taxon>
        <taxon>Craniata</taxon>
        <taxon>Vertebrata</taxon>
        <taxon>Euteleostomi</taxon>
        <taxon>Archelosauria</taxon>
        <taxon>Archosauria</taxon>
        <taxon>Dinosauria</taxon>
        <taxon>Saurischia</taxon>
        <taxon>Theropoda</taxon>
        <taxon>Coelurosauria</taxon>
        <taxon>Aves</taxon>
        <taxon>Neognathae</taxon>
        <taxon>Galloanserae</taxon>
        <taxon>Galliformes</taxon>
        <taxon>Phasianidae</taxon>
        <taxon>Phasianinae</taxon>
        <taxon>Pavo</taxon>
    </lineage>
</organism>
<dbReference type="PANTHER" id="PTHR45977:SF4">
    <property type="entry name" value="RING-TYPE DOMAIN-CONTAINING PROTEIN"/>
    <property type="match status" value="1"/>
</dbReference>
<dbReference type="Ensembl" id="ENSPSTT00000006356.1">
    <property type="protein sequence ID" value="ENSPSTP00000006057.1"/>
    <property type="gene ID" value="ENSPSTG00000004291.1"/>
</dbReference>
<keyword evidence="5" id="KW-0812">Transmembrane</keyword>
<evidence type="ECO:0000313" key="15">
    <source>
        <dbReference type="Ensembl" id="ENSPSTP00000006057.1"/>
    </source>
</evidence>
<evidence type="ECO:0000256" key="2">
    <source>
        <dbReference type="ARBA" id="ARBA00004141"/>
    </source>
</evidence>
<evidence type="ECO:0000256" key="11">
    <source>
        <dbReference type="ARBA" id="ARBA00023136"/>
    </source>
</evidence>
<keyword evidence="4" id="KW-0808">Transferase</keyword>
<evidence type="ECO:0000313" key="16">
    <source>
        <dbReference type="Proteomes" id="UP000694428"/>
    </source>
</evidence>
<keyword evidence="8" id="KW-0833">Ubl conjugation pathway</keyword>
<evidence type="ECO:0000256" key="7">
    <source>
        <dbReference type="ARBA" id="ARBA00022771"/>
    </source>
</evidence>
<keyword evidence="9" id="KW-0862">Zinc</keyword>
<evidence type="ECO:0000256" key="6">
    <source>
        <dbReference type="ARBA" id="ARBA00022723"/>
    </source>
</evidence>
<evidence type="ECO:0000256" key="8">
    <source>
        <dbReference type="ARBA" id="ARBA00022786"/>
    </source>
</evidence>
<dbReference type="GO" id="GO:0016567">
    <property type="term" value="P:protein ubiquitination"/>
    <property type="evidence" value="ECO:0007669"/>
    <property type="project" value="TreeGrafter"/>
</dbReference>
<dbReference type="SMART" id="SM00184">
    <property type="entry name" value="RING"/>
    <property type="match status" value="1"/>
</dbReference>
<dbReference type="EC" id="2.3.2.27" evidence="3"/>
<dbReference type="GO" id="GO:0008270">
    <property type="term" value="F:zinc ion binding"/>
    <property type="evidence" value="ECO:0007669"/>
    <property type="project" value="UniProtKB-KW"/>
</dbReference>
<dbReference type="Pfam" id="PF17123">
    <property type="entry name" value="zf-RING_11"/>
    <property type="match status" value="1"/>
</dbReference>
<evidence type="ECO:0000256" key="9">
    <source>
        <dbReference type="ARBA" id="ARBA00022833"/>
    </source>
</evidence>
<dbReference type="GO" id="GO:0061630">
    <property type="term" value="F:ubiquitin protein ligase activity"/>
    <property type="evidence" value="ECO:0007669"/>
    <property type="project" value="UniProtKB-EC"/>
</dbReference>
<sequence>MGAVRGGRGPSGVARVGGEPSRSQRGACAASGHPQCAICLQAYKPHEALKLLSCSHAYHSNCIDLWHCTQPGSKTCPLCRRKVTAVALIPLHAHNSEEN</sequence>
<evidence type="ECO:0000259" key="14">
    <source>
        <dbReference type="PROSITE" id="PS50089"/>
    </source>
</evidence>
<comment type="catalytic activity">
    <reaction evidence="1">
        <text>S-ubiquitinyl-[E2 ubiquitin-conjugating enzyme]-L-cysteine + [acceptor protein]-L-lysine = [E2 ubiquitin-conjugating enzyme]-L-cysteine + N(6)-ubiquitinyl-[acceptor protein]-L-lysine.</text>
        <dbReference type="EC" id="2.3.2.27"/>
    </reaction>
</comment>
<dbReference type="AlphaFoldDB" id="A0A8C9L763"/>
<feature type="compositionally biased region" description="Gly residues" evidence="13">
    <location>
        <begin position="1"/>
        <end position="10"/>
    </location>
</feature>
<dbReference type="Gene3D" id="3.30.40.10">
    <property type="entry name" value="Zinc/RING finger domain, C3HC4 (zinc finger)"/>
    <property type="match status" value="1"/>
</dbReference>
<evidence type="ECO:0000256" key="12">
    <source>
        <dbReference type="PROSITE-ProRule" id="PRU00175"/>
    </source>
</evidence>
<evidence type="ECO:0000256" key="4">
    <source>
        <dbReference type="ARBA" id="ARBA00022679"/>
    </source>
</evidence>
<keyword evidence="16" id="KW-1185">Reference proteome</keyword>